<dbReference type="Proteomes" id="UP000319257">
    <property type="component" value="Unassembled WGS sequence"/>
</dbReference>
<organism evidence="2 3">
    <name type="scientific">Thyridium curvatum</name>
    <dbReference type="NCBI Taxonomy" id="1093900"/>
    <lineage>
        <taxon>Eukaryota</taxon>
        <taxon>Fungi</taxon>
        <taxon>Dikarya</taxon>
        <taxon>Ascomycota</taxon>
        <taxon>Pezizomycotina</taxon>
        <taxon>Sordariomycetes</taxon>
        <taxon>Sordariomycetidae</taxon>
        <taxon>Thyridiales</taxon>
        <taxon>Thyridiaceae</taxon>
        <taxon>Thyridium</taxon>
    </lineage>
</organism>
<protein>
    <submittedName>
        <fullName evidence="2">Uncharacterized protein</fullName>
    </submittedName>
</protein>
<dbReference type="STRING" id="1093900.A0A507B554"/>
<dbReference type="SUPFAM" id="SSF51735">
    <property type="entry name" value="NAD(P)-binding Rossmann-fold domains"/>
    <property type="match status" value="1"/>
</dbReference>
<dbReference type="PANTHER" id="PTHR43157:SF31">
    <property type="entry name" value="PHOSPHATIDYLINOSITOL-GLYCAN BIOSYNTHESIS CLASS F PROTEIN"/>
    <property type="match status" value="1"/>
</dbReference>
<dbReference type="EMBL" id="SKBQ01000046">
    <property type="protein sequence ID" value="TPX11740.1"/>
    <property type="molecule type" value="Genomic_DNA"/>
</dbReference>
<dbReference type="GO" id="GO:0016491">
    <property type="term" value="F:oxidoreductase activity"/>
    <property type="evidence" value="ECO:0007669"/>
    <property type="project" value="UniProtKB-KW"/>
</dbReference>
<name>A0A507B554_9PEZI</name>
<dbReference type="RefSeq" id="XP_030993451.1">
    <property type="nucleotide sequence ID" value="XM_031142225.1"/>
</dbReference>
<dbReference type="GeneID" id="41974924"/>
<dbReference type="AlphaFoldDB" id="A0A507B554"/>
<sequence>MATVAKTIIATGASSGLGFEAMKQLLQTPQSYRIIIGARNTERTESAYNTIAYNHQNSSVVILPLELSDLKQVQIFAHRAVEVLDQGKVDYLLLNAAIHGTADGPGSHGSQWCEPYIVNHLSQHYLLHLLQDHLVKSQSRIVVVSSGAIHLVPDDLTTLSTTLKAGADTNMQQIYCTTKFIQLLSAHWWRRQLSGSCEVVAVSPGLVPDTGLMAKHKHQLPDFSKVPDAISVPKGKLCVLLPVSIRN</sequence>
<evidence type="ECO:0000313" key="2">
    <source>
        <dbReference type="EMBL" id="TPX11740.1"/>
    </source>
</evidence>
<keyword evidence="1" id="KW-0560">Oxidoreductase</keyword>
<dbReference type="PANTHER" id="PTHR43157">
    <property type="entry name" value="PHOSPHATIDYLINOSITOL-GLYCAN BIOSYNTHESIS CLASS F PROTEIN-RELATED"/>
    <property type="match status" value="1"/>
</dbReference>
<proteinExistence type="predicted"/>
<dbReference type="PRINTS" id="PR00081">
    <property type="entry name" value="GDHRDH"/>
</dbReference>
<dbReference type="OrthoDB" id="542013at2759"/>
<evidence type="ECO:0000313" key="3">
    <source>
        <dbReference type="Proteomes" id="UP000319257"/>
    </source>
</evidence>
<reference evidence="2 3" key="1">
    <citation type="submission" date="2019-06" db="EMBL/GenBank/DDBJ databases">
        <title>Draft genome sequence of the filamentous fungus Phialemoniopsis curvata isolated from diesel fuel.</title>
        <authorList>
            <person name="Varaljay V.A."/>
            <person name="Lyon W.J."/>
            <person name="Crouch A.L."/>
            <person name="Drake C.E."/>
            <person name="Hollomon J.M."/>
            <person name="Nadeau L.J."/>
            <person name="Nunn H.S."/>
            <person name="Stevenson B.S."/>
            <person name="Bojanowski C.L."/>
            <person name="Crookes-Goodson W.J."/>
        </authorList>
    </citation>
    <scope>NUCLEOTIDE SEQUENCE [LARGE SCALE GENOMIC DNA]</scope>
    <source>
        <strain evidence="2 3">D216</strain>
    </source>
</reference>
<dbReference type="Gene3D" id="3.40.50.720">
    <property type="entry name" value="NAD(P)-binding Rossmann-like Domain"/>
    <property type="match status" value="1"/>
</dbReference>
<keyword evidence="3" id="KW-1185">Reference proteome</keyword>
<dbReference type="InterPro" id="IPR036291">
    <property type="entry name" value="NAD(P)-bd_dom_sf"/>
</dbReference>
<accession>A0A507B554</accession>
<dbReference type="InParanoid" id="A0A507B554"/>
<evidence type="ECO:0000256" key="1">
    <source>
        <dbReference type="ARBA" id="ARBA00023002"/>
    </source>
</evidence>
<dbReference type="InterPro" id="IPR002347">
    <property type="entry name" value="SDR_fam"/>
</dbReference>
<dbReference type="Pfam" id="PF00106">
    <property type="entry name" value="adh_short"/>
    <property type="match status" value="1"/>
</dbReference>
<gene>
    <name evidence="2" type="ORF">E0L32_007477</name>
</gene>
<comment type="caution">
    <text evidence="2">The sequence shown here is derived from an EMBL/GenBank/DDBJ whole genome shotgun (WGS) entry which is preliminary data.</text>
</comment>